<organism evidence="2 3">
    <name type="scientific">Synaphobranchus kaupii</name>
    <name type="common">Kaup's arrowtooth eel</name>
    <dbReference type="NCBI Taxonomy" id="118154"/>
    <lineage>
        <taxon>Eukaryota</taxon>
        <taxon>Metazoa</taxon>
        <taxon>Chordata</taxon>
        <taxon>Craniata</taxon>
        <taxon>Vertebrata</taxon>
        <taxon>Euteleostomi</taxon>
        <taxon>Actinopterygii</taxon>
        <taxon>Neopterygii</taxon>
        <taxon>Teleostei</taxon>
        <taxon>Anguilliformes</taxon>
        <taxon>Synaphobranchidae</taxon>
        <taxon>Synaphobranchus</taxon>
    </lineage>
</organism>
<proteinExistence type="predicted"/>
<feature type="compositionally biased region" description="Polar residues" evidence="1">
    <location>
        <begin position="28"/>
        <end position="47"/>
    </location>
</feature>
<reference evidence="2" key="1">
    <citation type="journal article" date="2023" name="Science">
        <title>Genome structures resolve the early diversification of teleost fishes.</title>
        <authorList>
            <person name="Parey E."/>
            <person name="Louis A."/>
            <person name="Montfort J."/>
            <person name="Bouchez O."/>
            <person name="Roques C."/>
            <person name="Iampietro C."/>
            <person name="Lluch J."/>
            <person name="Castinel A."/>
            <person name="Donnadieu C."/>
            <person name="Desvignes T."/>
            <person name="Floi Bucao C."/>
            <person name="Jouanno E."/>
            <person name="Wen M."/>
            <person name="Mejri S."/>
            <person name="Dirks R."/>
            <person name="Jansen H."/>
            <person name="Henkel C."/>
            <person name="Chen W.J."/>
            <person name="Zahm M."/>
            <person name="Cabau C."/>
            <person name="Klopp C."/>
            <person name="Thompson A.W."/>
            <person name="Robinson-Rechavi M."/>
            <person name="Braasch I."/>
            <person name="Lecointre G."/>
            <person name="Bobe J."/>
            <person name="Postlethwait J.H."/>
            <person name="Berthelot C."/>
            <person name="Roest Crollius H."/>
            <person name="Guiguen Y."/>
        </authorList>
    </citation>
    <scope>NUCLEOTIDE SEQUENCE</scope>
    <source>
        <strain evidence="2">WJC10195</strain>
    </source>
</reference>
<evidence type="ECO:0000313" key="2">
    <source>
        <dbReference type="EMBL" id="KAJ8343401.1"/>
    </source>
</evidence>
<dbReference type="EMBL" id="JAINUF010000013">
    <property type="protein sequence ID" value="KAJ8343401.1"/>
    <property type="molecule type" value="Genomic_DNA"/>
</dbReference>
<evidence type="ECO:0000313" key="3">
    <source>
        <dbReference type="Proteomes" id="UP001152622"/>
    </source>
</evidence>
<comment type="caution">
    <text evidence="2">The sequence shown here is derived from an EMBL/GenBank/DDBJ whole genome shotgun (WGS) entry which is preliminary data.</text>
</comment>
<evidence type="ECO:0000256" key="1">
    <source>
        <dbReference type="SAM" id="MobiDB-lite"/>
    </source>
</evidence>
<protein>
    <submittedName>
        <fullName evidence="2">Uncharacterized protein</fullName>
    </submittedName>
</protein>
<accession>A0A9Q1ER08</accession>
<sequence length="191" mass="20185">MGVSSQTSVTTARRSHGNPPAVARQAPSAGTTQYGREKANQTSSVSAVTGGRRKCARCPTRDEWIQIAVTHRGFQARRSLGWTRAGPEFWLAGTKHFARATDPCACLCLAAAGAPAARRSEGGSHVGSRPVAGAVAPQPLAGLVYRPVPHLAPTSVPLTYCTRFLPPVPFPLFRPGFPSGKRTTSDTRPSV</sequence>
<dbReference type="Proteomes" id="UP001152622">
    <property type="component" value="Chromosome 13"/>
</dbReference>
<dbReference type="AlphaFoldDB" id="A0A9Q1ER08"/>
<feature type="region of interest" description="Disordered" evidence="1">
    <location>
        <begin position="1"/>
        <end position="52"/>
    </location>
</feature>
<feature type="compositionally biased region" description="Polar residues" evidence="1">
    <location>
        <begin position="1"/>
        <end position="12"/>
    </location>
</feature>
<gene>
    <name evidence="2" type="ORF">SKAU_G00307300</name>
</gene>
<keyword evidence="3" id="KW-1185">Reference proteome</keyword>
<name>A0A9Q1ER08_SYNKA</name>